<evidence type="ECO:0000313" key="3">
    <source>
        <dbReference type="EMBL" id="ETO16273.1"/>
    </source>
</evidence>
<keyword evidence="3" id="KW-0378">Hydrolase</keyword>
<dbReference type="Gene3D" id="3.90.70.10">
    <property type="entry name" value="Cysteine proteinases"/>
    <property type="match status" value="1"/>
</dbReference>
<evidence type="ECO:0000256" key="1">
    <source>
        <dbReference type="SAM" id="Phobius"/>
    </source>
</evidence>
<keyword evidence="1" id="KW-0812">Transmembrane</keyword>
<dbReference type="SUPFAM" id="SSF54001">
    <property type="entry name" value="Cysteine proteinases"/>
    <property type="match status" value="1"/>
</dbReference>
<name>X6MQI9_RETFI</name>
<keyword evidence="4" id="KW-1185">Reference proteome</keyword>
<dbReference type="InterPro" id="IPR050185">
    <property type="entry name" value="Ub_carboxyl-term_hydrolase"/>
</dbReference>
<dbReference type="PROSITE" id="PS50235">
    <property type="entry name" value="USP_3"/>
    <property type="match status" value="1"/>
</dbReference>
<dbReference type="GO" id="GO:0004843">
    <property type="term" value="F:cysteine-type deubiquitinase activity"/>
    <property type="evidence" value="ECO:0007669"/>
    <property type="project" value="InterPro"/>
</dbReference>
<dbReference type="OrthoDB" id="265306at2759"/>
<dbReference type="InterPro" id="IPR028889">
    <property type="entry name" value="USP"/>
</dbReference>
<dbReference type="InterPro" id="IPR038765">
    <property type="entry name" value="Papain-like_cys_pep_sf"/>
</dbReference>
<organism evidence="3 4">
    <name type="scientific">Reticulomyxa filosa</name>
    <dbReference type="NCBI Taxonomy" id="46433"/>
    <lineage>
        <taxon>Eukaryota</taxon>
        <taxon>Sar</taxon>
        <taxon>Rhizaria</taxon>
        <taxon>Retaria</taxon>
        <taxon>Foraminifera</taxon>
        <taxon>Monothalamids</taxon>
        <taxon>Reticulomyxidae</taxon>
        <taxon>Reticulomyxa</taxon>
    </lineage>
</organism>
<feature type="domain" description="USP" evidence="2">
    <location>
        <begin position="65"/>
        <end position="300"/>
    </location>
</feature>
<dbReference type="InterPro" id="IPR001394">
    <property type="entry name" value="Peptidase_C19_UCH"/>
</dbReference>
<reference evidence="3 4" key="1">
    <citation type="journal article" date="2013" name="Curr. Biol.">
        <title>The Genome of the Foraminiferan Reticulomyxa filosa.</title>
        <authorList>
            <person name="Glockner G."/>
            <person name="Hulsmann N."/>
            <person name="Schleicher M."/>
            <person name="Noegel A.A."/>
            <person name="Eichinger L."/>
            <person name="Gallinger C."/>
            <person name="Pawlowski J."/>
            <person name="Sierra R."/>
            <person name="Euteneuer U."/>
            <person name="Pillet L."/>
            <person name="Moustafa A."/>
            <person name="Platzer M."/>
            <person name="Groth M."/>
            <person name="Szafranski K."/>
            <person name="Schliwa M."/>
        </authorList>
    </citation>
    <scope>NUCLEOTIDE SEQUENCE [LARGE SCALE GENOMIC DNA]</scope>
</reference>
<proteinExistence type="predicted"/>
<gene>
    <name evidence="3" type="ORF">RFI_21081</name>
</gene>
<evidence type="ECO:0000259" key="2">
    <source>
        <dbReference type="PROSITE" id="PS50235"/>
    </source>
</evidence>
<dbReference type="PANTHER" id="PTHR21646">
    <property type="entry name" value="UBIQUITIN CARBOXYL-TERMINAL HYDROLASE"/>
    <property type="match status" value="1"/>
</dbReference>
<dbReference type="InterPro" id="IPR018200">
    <property type="entry name" value="USP_CS"/>
</dbReference>
<comment type="caution">
    <text evidence="3">The sequence shown here is derived from an EMBL/GenBank/DDBJ whole genome shotgun (WGS) entry which is preliminary data.</text>
</comment>
<dbReference type="PROSITE" id="PS00972">
    <property type="entry name" value="USP_1"/>
    <property type="match status" value="1"/>
</dbReference>
<keyword evidence="1" id="KW-0472">Membrane</keyword>
<dbReference type="EMBL" id="ASPP01018422">
    <property type="protein sequence ID" value="ETO16273.1"/>
    <property type="molecule type" value="Genomic_DNA"/>
</dbReference>
<sequence length="300" mass="35238">MQSPSLDKKGFVEKLMDIFRKRKVTIALLCLLICGWLYVQSQKNRSRDRSKSKKGDKEKKQIKARGLKDLGGMCYLNSVLQCLVHTEVMKDITLHRERKFQNWKSAKHEGLYFAWVEFMQEYWAKDDTDETPAMTAEKIEKALRKYETNKESSGVEQDGFECVVSILNGVHDDINQVSTQQSVKRVGNASDNDESIANRTWKIYEQYRYCSPFTSNQTLEGLLRIEHFCTHCHQRIYQQFEEFLSLKLPISLPIANPTPRQATIEECLAEYEKIKTSQTNVKYIPRILFFFFFFFFLQKT</sequence>
<protein>
    <submittedName>
        <fullName evidence="3">Ubiquitin carboxyl-terminal hydrolase</fullName>
    </submittedName>
</protein>
<dbReference type="Pfam" id="PF00443">
    <property type="entry name" value="UCH"/>
    <property type="match status" value="1"/>
</dbReference>
<feature type="transmembrane region" description="Helical" evidence="1">
    <location>
        <begin position="283"/>
        <end position="298"/>
    </location>
</feature>
<dbReference type="Proteomes" id="UP000023152">
    <property type="component" value="Unassembled WGS sequence"/>
</dbReference>
<evidence type="ECO:0000313" key="4">
    <source>
        <dbReference type="Proteomes" id="UP000023152"/>
    </source>
</evidence>
<accession>X6MQI9</accession>
<dbReference type="GO" id="GO:0016579">
    <property type="term" value="P:protein deubiquitination"/>
    <property type="evidence" value="ECO:0007669"/>
    <property type="project" value="InterPro"/>
</dbReference>
<dbReference type="AlphaFoldDB" id="X6MQI9"/>
<keyword evidence="1" id="KW-1133">Transmembrane helix</keyword>